<evidence type="ECO:0000313" key="3">
    <source>
        <dbReference type="Proteomes" id="UP001501009"/>
    </source>
</evidence>
<feature type="compositionally biased region" description="Pro residues" evidence="1">
    <location>
        <begin position="687"/>
        <end position="696"/>
    </location>
</feature>
<keyword evidence="3" id="KW-1185">Reference proteome</keyword>
<dbReference type="RefSeq" id="WP_275780173.1">
    <property type="nucleotide sequence ID" value="NZ_BAABDE010000016.1"/>
</dbReference>
<feature type="region of interest" description="Disordered" evidence="1">
    <location>
        <begin position="670"/>
        <end position="730"/>
    </location>
</feature>
<evidence type="ECO:0000313" key="2">
    <source>
        <dbReference type="EMBL" id="GAA3797565.1"/>
    </source>
</evidence>
<comment type="caution">
    <text evidence="2">The sequence shown here is derived from an EMBL/GenBank/DDBJ whole genome shotgun (WGS) entry which is preliminary data.</text>
</comment>
<organism evidence="2 3">
    <name type="scientific">Streptomyces coacervatus</name>
    <dbReference type="NCBI Taxonomy" id="647381"/>
    <lineage>
        <taxon>Bacteria</taxon>
        <taxon>Bacillati</taxon>
        <taxon>Actinomycetota</taxon>
        <taxon>Actinomycetes</taxon>
        <taxon>Kitasatosporales</taxon>
        <taxon>Streptomycetaceae</taxon>
        <taxon>Streptomyces</taxon>
    </lineage>
</organism>
<sequence>MTSPTAHSASLPPAQPLISASGNSYSTVYQAAGDINLHQRPTLSTFPVTDGEIKAVRRAWVKITPANTPLTTADDVLKLLRQDEPIVVISGPPGTGKTAAALRALTDFALLRSAADSARGRLQLRHVLPDWDAPEADLLPHEPGHGYIFDVAGDTWSDPPAAARQILGHADTLRRRGSCLIVITGAAGWPSGHDPQMRRIAVTAEAPRGDLVLERHLNVLYPDPDKSGWLASHDGQHSGGLTDLLRPDMPPGEAAGRAVALSRIDATRPDALSKAREAMTGWQHLVATTFTDTEGSADDRALLLAAIVLDGHSPTDVLKAARMLLRQDEDRAITDILTAPALATRLERVQAKVEAQRVSFDHLPGYPDAVLRYVWRQLSDAQQPLLEWIQQLTMPKGPAAPRIDALAGLLVDLAVAEHDLKPLDITQPWARAGSPGQRAAATMLATAARHPTLGSDVRARLRTWASNPAEGTATVAAVACQGEFASLYPRQALTCLRWVMDRPRHDQAVTEAAQALRAMACNLRLLPKVWGAVTAWTNGPAQGERGYRAGRRAFIALLTPQADPSPAPLLLANALTDPATADDLAAGWCAVLEEPAFDEPAEALLTDWAQAVADASLDRQAVIGILDRVIDQHLMTGPMAAFLMGREGHAHTPAAVIDLRKHLMISYRRAGTTPAPEPPKPHEADPPETPTAPQPAPAASTPRQPDSLVTHPHALADAAPSLNGAGRESA</sequence>
<reference evidence="3" key="1">
    <citation type="journal article" date="2019" name="Int. J. Syst. Evol. Microbiol.">
        <title>The Global Catalogue of Microorganisms (GCM) 10K type strain sequencing project: providing services to taxonomists for standard genome sequencing and annotation.</title>
        <authorList>
            <consortium name="The Broad Institute Genomics Platform"/>
            <consortium name="The Broad Institute Genome Sequencing Center for Infectious Disease"/>
            <person name="Wu L."/>
            <person name="Ma J."/>
        </authorList>
    </citation>
    <scope>NUCLEOTIDE SEQUENCE [LARGE SCALE GENOMIC DNA]</scope>
    <source>
        <strain evidence="3">JCM 17138</strain>
    </source>
</reference>
<gene>
    <name evidence="2" type="ORF">GCM10022403_034310</name>
</gene>
<dbReference type="EMBL" id="BAABDE010000016">
    <property type="protein sequence ID" value="GAA3797565.1"/>
    <property type="molecule type" value="Genomic_DNA"/>
</dbReference>
<name>A0ABP7HPD0_9ACTN</name>
<protein>
    <recommendedName>
        <fullName evidence="4">ATP-binding protein</fullName>
    </recommendedName>
</protein>
<proteinExistence type="predicted"/>
<dbReference type="InterPro" id="IPR027417">
    <property type="entry name" value="P-loop_NTPase"/>
</dbReference>
<evidence type="ECO:0000256" key="1">
    <source>
        <dbReference type="SAM" id="MobiDB-lite"/>
    </source>
</evidence>
<dbReference type="SUPFAM" id="SSF52540">
    <property type="entry name" value="P-loop containing nucleoside triphosphate hydrolases"/>
    <property type="match status" value="1"/>
</dbReference>
<dbReference type="Proteomes" id="UP001501009">
    <property type="component" value="Unassembled WGS sequence"/>
</dbReference>
<evidence type="ECO:0008006" key="4">
    <source>
        <dbReference type="Google" id="ProtNLM"/>
    </source>
</evidence>
<accession>A0ABP7HPD0</accession>